<dbReference type="HOGENOM" id="CLU_2500177_0_0_1"/>
<accession>E9HRR9</accession>
<proteinExistence type="predicted"/>
<gene>
    <name evidence="1" type="ORF">DAPPUDRAFT_333072</name>
</gene>
<sequence length="86" mass="9963">MRTMHGMLAIKPAKIEQAQKELVESCKIASQGIQTMYIEDRAQTIREMENALQSPDPYKELFRIDADLTKIILVLQSFTHVHFKDE</sequence>
<dbReference type="KEGG" id="dpx:DAPPUDRAFT_333072"/>
<keyword evidence="2" id="KW-1185">Reference proteome</keyword>
<reference evidence="1 2" key="1">
    <citation type="journal article" date="2011" name="Science">
        <title>The ecoresponsive genome of Daphnia pulex.</title>
        <authorList>
            <person name="Colbourne J.K."/>
            <person name="Pfrender M.E."/>
            <person name="Gilbert D."/>
            <person name="Thomas W.K."/>
            <person name="Tucker A."/>
            <person name="Oakley T.H."/>
            <person name="Tokishita S."/>
            <person name="Aerts A."/>
            <person name="Arnold G.J."/>
            <person name="Basu M.K."/>
            <person name="Bauer D.J."/>
            <person name="Caceres C.E."/>
            <person name="Carmel L."/>
            <person name="Casola C."/>
            <person name="Choi J.H."/>
            <person name="Detter J.C."/>
            <person name="Dong Q."/>
            <person name="Dusheyko S."/>
            <person name="Eads B.D."/>
            <person name="Frohlich T."/>
            <person name="Geiler-Samerotte K.A."/>
            <person name="Gerlach D."/>
            <person name="Hatcher P."/>
            <person name="Jogdeo S."/>
            <person name="Krijgsveld J."/>
            <person name="Kriventseva E.V."/>
            <person name="Kultz D."/>
            <person name="Laforsch C."/>
            <person name="Lindquist E."/>
            <person name="Lopez J."/>
            <person name="Manak J.R."/>
            <person name="Muller J."/>
            <person name="Pangilinan J."/>
            <person name="Patwardhan R.P."/>
            <person name="Pitluck S."/>
            <person name="Pritham E.J."/>
            <person name="Rechtsteiner A."/>
            <person name="Rho M."/>
            <person name="Rogozin I.B."/>
            <person name="Sakarya O."/>
            <person name="Salamov A."/>
            <person name="Schaack S."/>
            <person name="Shapiro H."/>
            <person name="Shiga Y."/>
            <person name="Skalitzky C."/>
            <person name="Smith Z."/>
            <person name="Souvorov A."/>
            <person name="Sung W."/>
            <person name="Tang Z."/>
            <person name="Tsuchiya D."/>
            <person name="Tu H."/>
            <person name="Vos H."/>
            <person name="Wang M."/>
            <person name="Wolf Y.I."/>
            <person name="Yamagata H."/>
            <person name="Yamada T."/>
            <person name="Ye Y."/>
            <person name="Shaw J.R."/>
            <person name="Andrews J."/>
            <person name="Crease T.J."/>
            <person name="Tang H."/>
            <person name="Lucas S.M."/>
            <person name="Robertson H.M."/>
            <person name="Bork P."/>
            <person name="Koonin E.V."/>
            <person name="Zdobnov E.M."/>
            <person name="Grigoriev I.V."/>
            <person name="Lynch M."/>
            <person name="Boore J.L."/>
        </authorList>
    </citation>
    <scope>NUCLEOTIDE SEQUENCE [LARGE SCALE GENOMIC DNA]</scope>
</reference>
<evidence type="ECO:0000313" key="1">
    <source>
        <dbReference type="EMBL" id="EFX65572.1"/>
    </source>
</evidence>
<dbReference type="Proteomes" id="UP000000305">
    <property type="component" value="Unassembled WGS sequence"/>
</dbReference>
<name>E9HRR9_DAPPU</name>
<dbReference type="AlphaFoldDB" id="E9HRR9"/>
<evidence type="ECO:0000313" key="2">
    <source>
        <dbReference type="Proteomes" id="UP000000305"/>
    </source>
</evidence>
<protein>
    <submittedName>
        <fullName evidence="1">Uncharacterized protein</fullName>
    </submittedName>
</protein>
<organism evidence="1 2">
    <name type="scientific">Daphnia pulex</name>
    <name type="common">Water flea</name>
    <dbReference type="NCBI Taxonomy" id="6669"/>
    <lineage>
        <taxon>Eukaryota</taxon>
        <taxon>Metazoa</taxon>
        <taxon>Ecdysozoa</taxon>
        <taxon>Arthropoda</taxon>
        <taxon>Crustacea</taxon>
        <taxon>Branchiopoda</taxon>
        <taxon>Diplostraca</taxon>
        <taxon>Cladocera</taxon>
        <taxon>Anomopoda</taxon>
        <taxon>Daphniidae</taxon>
        <taxon>Daphnia</taxon>
    </lineage>
</organism>
<dbReference type="EMBL" id="GL732740">
    <property type="protein sequence ID" value="EFX65572.1"/>
    <property type="molecule type" value="Genomic_DNA"/>
</dbReference>
<dbReference type="InParanoid" id="E9HRR9"/>